<accession>A0A0L0D644</accession>
<sequence length="272" mass="28128">MSTEALLALHELERAHSRLVADGEDARARVEVLQSRLEALEARRAEGGVEAGASGAAAAAAAASAASARAEAAAREKVSQLEAALAAAEARARAAEADAARVTERFVALEERAGAAEAAAAAAAMQAAGEAAVAQQLARERLLGAEPVLGARLLEDDELEGHGIEVDVVRPGGAADMAGMQPGDIIVAVEGMATVSHPAFNVVLENAFPGEVNTFTLLRGGRQLEVEVRYHASGIGYDELMALREAAGAAWVTEMDESAFHVRDAHVVTVKR</sequence>
<dbReference type="InterPro" id="IPR001478">
    <property type="entry name" value="PDZ"/>
</dbReference>
<gene>
    <name evidence="3" type="ORF">AMSG_02571</name>
</gene>
<dbReference type="PROSITE" id="PS50106">
    <property type="entry name" value="PDZ"/>
    <property type="match status" value="1"/>
</dbReference>
<dbReference type="InterPro" id="IPR036034">
    <property type="entry name" value="PDZ_sf"/>
</dbReference>
<reference evidence="3 4" key="1">
    <citation type="submission" date="2010-05" db="EMBL/GenBank/DDBJ databases">
        <title>The Genome Sequence of Thecamonas trahens ATCC 50062.</title>
        <authorList>
            <consortium name="The Broad Institute Genome Sequencing Platform"/>
            <person name="Russ C."/>
            <person name="Cuomo C."/>
            <person name="Shea T."/>
            <person name="Young S.K."/>
            <person name="Zeng Q."/>
            <person name="Koehrsen M."/>
            <person name="Haas B."/>
            <person name="Borodovsky M."/>
            <person name="Guigo R."/>
            <person name="Alvarado L."/>
            <person name="Berlin A."/>
            <person name="Bochicchio J."/>
            <person name="Borenstein D."/>
            <person name="Chapman S."/>
            <person name="Chen Z."/>
            <person name="Freedman E."/>
            <person name="Gellesch M."/>
            <person name="Goldberg J."/>
            <person name="Griggs A."/>
            <person name="Gujja S."/>
            <person name="Heilman E."/>
            <person name="Heiman D."/>
            <person name="Hepburn T."/>
            <person name="Howarth C."/>
            <person name="Jen D."/>
            <person name="Larson L."/>
            <person name="Mehta T."/>
            <person name="Park D."/>
            <person name="Pearson M."/>
            <person name="Roberts A."/>
            <person name="Saif S."/>
            <person name="Shenoy N."/>
            <person name="Sisk P."/>
            <person name="Stolte C."/>
            <person name="Sykes S."/>
            <person name="Thomson T."/>
            <person name="Walk T."/>
            <person name="White J."/>
            <person name="Yandava C."/>
            <person name="Burger G."/>
            <person name="Gray M.W."/>
            <person name="Holland P.W.H."/>
            <person name="King N."/>
            <person name="Lang F.B.F."/>
            <person name="Roger A.J."/>
            <person name="Ruiz-Trillo I."/>
            <person name="Lander E."/>
            <person name="Nusbaum C."/>
        </authorList>
    </citation>
    <scope>NUCLEOTIDE SEQUENCE [LARGE SCALE GENOMIC DNA]</scope>
    <source>
        <strain evidence="3 4">ATCC 50062</strain>
    </source>
</reference>
<dbReference type="RefSeq" id="XP_013759478.1">
    <property type="nucleotide sequence ID" value="XM_013904024.1"/>
</dbReference>
<dbReference type="Proteomes" id="UP000054408">
    <property type="component" value="Unassembled WGS sequence"/>
</dbReference>
<evidence type="ECO:0000256" key="1">
    <source>
        <dbReference type="SAM" id="Coils"/>
    </source>
</evidence>
<organism evidence="3 4">
    <name type="scientific">Thecamonas trahens ATCC 50062</name>
    <dbReference type="NCBI Taxonomy" id="461836"/>
    <lineage>
        <taxon>Eukaryota</taxon>
        <taxon>Apusozoa</taxon>
        <taxon>Apusomonadida</taxon>
        <taxon>Apusomonadidae</taxon>
        <taxon>Thecamonas</taxon>
    </lineage>
</organism>
<dbReference type="SUPFAM" id="SSF50156">
    <property type="entry name" value="PDZ domain-like"/>
    <property type="match status" value="1"/>
</dbReference>
<evidence type="ECO:0000259" key="2">
    <source>
        <dbReference type="PROSITE" id="PS50106"/>
    </source>
</evidence>
<dbReference type="GeneID" id="25562239"/>
<dbReference type="SMART" id="SM00228">
    <property type="entry name" value="PDZ"/>
    <property type="match status" value="1"/>
</dbReference>
<feature type="domain" description="PDZ" evidence="2">
    <location>
        <begin position="144"/>
        <end position="207"/>
    </location>
</feature>
<feature type="coiled-coil region" evidence="1">
    <location>
        <begin position="71"/>
        <end position="112"/>
    </location>
</feature>
<protein>
    <recommendedName>
        <fullName evidence="2">PDZ domain-containing protein</fullName>
    </recommendedName>
</protein>
<name>A0A0L0D644_THETB</name>
<evidence type="ECO:0000313" key="4">
    <source>
        <dbReference type="Proteomes" id="UP000054408"/>
    </source>
</evidence>
<proteinExistence type="predicted"/>
<keyword evidence="4" id="KW-1185">Reference proteome</keyword>
<dbReference type="AlphaFoldDB" id="A0A0L0D644"/>
<dbReference type="EMBL" id="GL349447">
    <property type="protein sequence ID" value="KNC47546.1"/>
    <property type="molecule type" value="Genomic_DNA"/>
</dbReference>
<dbReference type="Pfam" id="PF13180">
    <property type="entry name" value="PDZ_2"/>
    <property type="match status" value="1"/>
</dbReference>
<keyword evidence="1" id="KW-0175">Coiled coil</keyword>
<dbReference type="Gene3D" id="2.30.42.10">
    <property type="match status" value="1"/>
</dbReference>
<evidence type="ECO:0000313" key="3">
    <source>
        <dbReference type="EMBL" id="KNC47546.1"/>
    </source>
</evidence>
<dbReference type="OrthoDB" id="10676075at2759"/>